<keyword evidence="7 8" id="KW-0472">Membrane</keyword>
<evidence type="ECO:0000259" key="9">
    <source>
        <dbReference type="Pfam" id="PF00482"/>
    </source>
</evidence>
<dbReference type="EMBL" id="JAUEOZ010000003">
    <property type="protein sequence ID" value="MDN2483970.1"/>
    <property type="molecule type" value="Genomic_DNA"/>
</dbReference>
<comment type="similarity">
    <text evidence="2">Belongs to the GSP F family.</text>
</comment>
<feature type="domain" description="Type II secretion system protein GspF" evidence="9">
    <location>
        <begin position="47"/>
        <end position="135"/>
    </location>
</feature>
<keyword evidence="5 8" id="KW-0812">Transmembrane</keyword>
<accession>A0ABT7Y7D8</accession>
<keyword evidence="4" id="KW-0997">Cell inner membrane</keyword>
<dbReference type="InterPro" id="IPR018076">
    <property type="entry name" value="T2SS_GspF_dom"/>
</dbReference>
<reference evidence="10" key="1">
    <citation type="submission" date="2024-05" db="EMBL/GenBank/DDBJ databases">
        <title>Genome Sequences of Four Agar- Degrading Marine Bacteria.</title>
        <authorList>
            <person name="Phillips E.K."/>
            <person name="Shaffer J.C."/>
            <person name="Henson M.W."/>
            <person name="Temperton B."/>
            <person name="Thrash C.J."/>
            <person name="Martin M.O."/>
        </authorList>
    </citation>
    <scope>NUCLEOTIDE SEQUENCE</scope>
    <source>
        <strain evidence="10">EKP203</strain>
    </source>
</reference>
<dbReference type="PANTHER" id="PTHR30012">
    <property type="entry name" value="GENERAL SECRETION PATHWAY PROTEIN"/>
    <property type="match status" value="1"/>
</dbReference>
<keyword evidence="11" id="KW-1185">Reference proteome</keyword>
<dbReference type="PANTHER" id="PTHR30012:SF7">
    <property type="entry name" value="PROTEIN TRANSPORT PROTEIN HOFC HOMOLOG"/>
    <property type="match status" value="1"/>
</dbReference>
<feature type="transmembrane region" description="Helical" evidence="8">
    <location>
        <begin position="164"/>
        <end position="182"/>
    </location>
</feature>
<proteinExistence type="inferred from homology"/>
<evidence type="ECO:0000256" key="5">
    <source>
        <dbReference type="ARBA" id="ARBA00022692"/>
    </source>
</evidence>
<feature type="transmembrane region" description="Helical" evidence="8">
    <location>
        <begin position="112"/>
        <end position="134"/>
    </location>
</feature>
<sequence>MSLSKKLFNTEDQIKLLSDLHDLFYYGDSPQDVVDDFKKFGDNTEQEIATDIDLSLSNGGTFVDGLNGWIPRLTLQAMRVGEAAGNLPDACKMAKENLEASNKGKASLIGQMIQPVILIVGSLFATIGLASFLFPQIEELSPRVRWPGLTNMIYDFGLHMSDVIWIYLSILFVFPIILTVLLRHWSGRTRIIADSLPIFKQHGQMRSAELLNSLAQLDEVGININESLELIEETASPYMKWHLNIMHDRIGESSSRGNLGHLMDTGLIENRVISRLKRDTNDAIGDSVKFRRAASEVHEIFERSTRRSIAVFTNLSKLFSIGAMMIIFGSVLLLMTDLSSTMM</sequence>
<dbReference type="Gene3D" id="1.20.81.30">
    <property type="entry name" value="Type II secretion system (T2SS), domain F"/>
    <property type="match status" value="1"/>
</dbReference>
<evidence type="ECO:0000313" key="10">
    <source>
        <dbReference type="EMBL" id="MDN2483970.1"/>
    </source>
</evidence>
<evidence type="ECO:0000256" key="1">
    <source>
        <dbReference type="ARBA" id="ARBA00004429"/>
    </source>
</evidence>
<evidence type="ECO:0000256" key="3">
    <source>
        <dbReference type="ARBA" id="ARBA00022475"/>
    </source>
</evidence>
<evidence type="ECO:0000313" key="11">
    <source>
        <dbReference type="Proteomes" id="UP001169719"/>
    </source>
</evidence>
<evidence type="ECO:0000256" key="8">
    <source>
        <dbReference type="SAM" id="Phobius"/>
    </source>
</evidence>
<dbReference type="InterPro" id="IPR003004">
    <property type="entry name" value="GspF/PilC"/>
</dbReference>
<dbReference type="Pfam" id="PF00482">
    <property type="entry name" value="T2SSF"/>
    <property type="match status" value="1"/>
</dbReference>
<dbReference type="Proteomes" id="UP001169719">
    <property type="component" value="Unassembled WGS sequence"/>
</dbReference>
<dbReference type="InterPro" id="IPR042094">
    <property type="entry name" value="T2SS_GspF_sf"/>
</dbReference>
<comment type="subcellular location">
    <subcellularLocation>
        <location evidence="1">Cell inner membrane</location>
        <topology evidence="1">Multi-pass membrane protein</topology>
    </subcellularLocation>
</comment>
<evidence type="ECO:0000256" key="4">
    <source>
        <dbReference type="ARBA" id="ARBA00022519"/>
    </source>
</evidence>
<evidence type="ECO:0000256" key="2">
    <source>
        <dbReference type="ARBA" id="ARBA00005745"/>
    </source>
</evidence>
<evidence type="ECO:0000256" key="6">
    <source>
        <dbReference type="ARBA" id="ARBA00022989"/>
    </source>
</evidence>
<keyword evidence="3" id="KW-1003">Cell membrane</keyword>
<protein>
    <submittedName>
        <fullName evidence="10">Type II secretion system F family protein</fullName>
    </submittedName>
</protein>
<feature type="transmembrane region" description="Helical" evidence="8">
    <location>
        <begin position="315"/>
        <end position="335"/>
    </location>
</feature>
<name>A0ABT7Y7D8_9VIBR</name>
<organism evidence="10 11">
    <name type="scientific">Vibrio agarivorans</name>
    <dbReference type="NCBI Taxonomy" id="153622"/>
    <lineage>
        <taxon>Bacteria</taxon>
        <taxon>Pseudomonadati</taxon>
        <taxon>Pseudomonadota</taxon>
        <taxon>Gammaproteobacteria</taxon>
        <taxon>Vibrionales</taxon>
        <taxon>Vibrionaceae</taxon>
        <taxon>Vibrio</taxon>
    </lineage>
</organism>
<keyword evidence="6 8" id="KW-1133">Transmembrane helix</keyword>
<gene>
    <name evidence="10" type="ORF">QWJ08_21680</name>
</gene>
<evidence type="ECO:0000256" key="7">
    <source>
        <dbReference type="ARBA" id="ARBA00023136"/>
    </source>
</evidence>
<comment type="caution">
    <text evidence="10">The sequence shown here is derived from an EMBL/GenBank/DDBJ whole genome shotgun (WGS) entry which is preliminary data.</text>
</comment>
<dbReference type="RefSeq" id="WP_289964155.1">
    <property type="nucleotide sequence ID" value="NZ_JAUEOZ010000003.1"/>
</dbReference>